<evidence type="ECO:0000256" key="9">
    <source>
        <dbReference type="ARBA" id="ARBA00040345"/>
    </source>
</evidence>
<name>A0A1M4DYK3_9ACTN</name>
<dbReference type="SUPFAM" id="SSF53448">
    <property type="entry name" value="Nucleotide-diphospho-sugar transferases"/>
    <property type="match status" value="1"/>
</dbReference>
<dbReference type="Pfam" id="PF00535">
    <property type="entry name" value="Glycos_transf_2"/>
    <property type="match status" value="1"/>
</dbReference>
<evidence type="ECO:0000259" key="10">
    <source>
        <dbReference type="Pfam" id="PF00535"/>
    </source>
</evidence>
<comment type="subcellular location">
    <subcellularLocation>
        <location evidence="1">Cell membrane</location>
    </subcellularLocation>
</comment>
<sequence>MKPVVSVVIAAHNEENVVRAGLDQLLAGAAPGEFDVVVVANGCSDGTARAAARPGVRVLETPVAGKVGALRLGDAACRAFPRVYLDADVRLDAESVRLLVEAAGRPGVLACAPVPVWDLRGTGPVVRRVHRVHDRLIAPLRALAGVGVYVLNERGHERAFPLPDVISDDGWVDGCFTGSERVVVTEARSVVRPPRTVRAHLRRRVRVRQGNRQLAALGRPGSSLRLGALGRLVAARAVGPIDVACYLGVLVLDRLLTRLRRGPAGWGTDAGSRHRDPTAAP</sequence>
<evidence type="ECO:0000256" key="6">
    <source>
        <dbReference type="ARBA" id="ARBA00037281"/>
    </source>
</evidence>
<dbReference type="InterPro" id="IPR001173">
    <property type="entry name" value="Glyco_trans_2-like"/>
</dbReference>
<dbReference type="GO" id="GO:0005886">
    <property type="term" value="C:plasma membrane"/>
    <property type="evidence" value="ECO:0007669"/>
    <property type="project" value="UniProtKB-SubCell"/>
</dbReference>
<dbReference type="GO" id="GO:0016757">
    <property type="term" value="F:glycosyltransferase activity"/>
    <property type="evidence" value="ECO:0007669"/>
    <property type="project" value="UniProtKB-KW"/>
</dbReference>
<dbReference type="InterPro" id="IPR029044">
    <property type="entry name" value="Nucleotide-diphossugar_trans"/>
</dbReference>
<evidence type="ECO:0000256" key="3">
    <source>
        <dbReference type="ARBA" id="ARBA00022676"/>
    </source>
</evidence>
<evidence type="ECO:0000256" key="1">
    <source>
        <dbReference type="ARBA" id="ARBA00004236"/>
    </source>
</evidence>
<evidence type="ECO:0000256" key="5">
    <source>
        <dbReference type="ARBA" id="ARBA00023136"/>
    </source>
</evidence>
<comment type="function">
    <text evidence="6">Catalyzes the glycosylation of 4,4'-diaponeurosporenoate, i.e. the esterification of glucose at the C1'' position with the carboxyl group of 4,4'-diaponeurosporenic acid, to form glycosyl-4,4'-diaponeurosporenoate. This is a step in the biosynthesis of staphyloxanthin, an orange pigment present in most staphylococci strains.</text>
</comment>
<keyword evidence="3" id="KW-0328">Glycosyltransferase</keyword>
<dbReference type="PANTHER" id="PTHR43646:SF2">
    <property type="entry name" value="GLYCOSYLTRANSFERASE 2-LIKE DOMAIN-CONTAINING PROTEIN"/>
    <property type="match status" value="1"/>
</dbReference>
<evidence type="ECO:0000313" key="11">
    <source>
        <dbReference type="EMBL" id="SBO91634.1"/>
    </source>
</evidence>
<gene>
    <name evidence="11" type="ORF">BN4615_P1148</name>
</gene>
<keyword evidence="2" id="KW-1003">Cell membrane</keyword>
<dbReference type="EMBL" id="LT559118">
    <property type="protein sequence ID" value="SBO91634.1"/>
    <property type="molecule type" value="Genomic_DNA"/>
</dbReference>
<organism evidence="11">
    <name type="scientific">Nonomuraea gerenzanensis</name>
    <dbReference type="NCBI Taxonomy" id="93944"/>
    <lineage>
        <taxon>Bacteria</taxon>
        <taxon>Bacillati</taxon>
        <taxon>Actinomycetota</taxon>
        <taxon>Actinomycetes</taxon>
        <taxon>Streptosporangiales</taxon>
        <taxon>Streptosporangiaceae</taxon>
        <taxon>Nonomuraea</taxon>
    </lineage>
</organism>
<protein>
    <recommendedName>
        <fullName evidence="9">4,4'-diaponeurosporenoate glycosyltransferase</fullName>
    </recommendedName>
</protein>
<dbReference type="Gene3D" id="3.90.550.10">
    <property type="entry name" value="Spore Coat Polysaccharide Biosynthesis Protein SpsA, Chain A"/>
    <property type="match status" value="1"/>
</dbReference>
<evidence type="ECO:0000256" key="8">
    <source>
        <dbReference type="ARBA" id="ARBA00038120"/>
    </source>
</evidence>
<evidence type="ECO:0000256" key="2">
    <source>
        <dbReference type="ARBA" id="ARBA00022475"/>
    </source>
</evidence>
<evidence type="ECO:0000256" key="4">
    <source>
        <dbReference type="ARBA" id="ARBA00022679"/>
    </source>
</evidence>
<feature type="domain" description="Glycosyltransferase 2-like" evidence="10">
    <location>
        <begin position="6"/>
        <end position="116"/>
    </location>
</feature>
<proteinExistence type="inferred from homology"/>
<evidence type="ECO:0000256" key="7">
    <source>
        <dbReference type="ARBA" id="ARBA00037904"/>
    </source>
</evidence>
<comment type="pathway">
    <text evidence="7">Carotenoid biosynthesis; staphyloxanthin biosynthesis; staphyloxanthin from farnesyl diphosphate: step 4/5.</text>
</comment>
<keyword evidence="4 11" id="KW-0808">Transferase</keyword>
<keyword evidence="5" id="KW-0472">Membrane</keyword>
<comment type="similarity">
    <text evidence="8">Belongs to the glycosyltransferase 2 family. CrtQ subfamily.</text>
</comment>
<reference evidence="11" key="1">
    <citation type="submission" date="2016-04" db="EMBL/GenBank/DDBJ databases">
        <authorList>
            <person name="Evans L.H."/>
            <person name="Alamgir A."/>
            <person name="Owens N."/>
            <person name="Weber N.D."/>
            <person name="Virtaneva K."/>
            <person name="Barbian K."/>
            <person name="Babar A."/>
            <person name="Rosenke K."/>
        </authorList>
    </citation>
    <scope>NUCLEOTIDE SEQUENCE</scope>
    <source>
        <strain evidence="11">Nono1</strain>
    </source>
</reference>
<dbReference type="AlphaFoldDB" id="A0A1M4DYK3"/>
<accession>A0A1M4DYK3</accession>
<dbReference type="PANTHER" id="PTHR43646">
    <property type="entry name" value="GLYCOSYLTRANSFERASE"/>
    <property type="match status" value="1"/>
</dbReference>